<dbReference type="AlphaFoldDB" id="A0A8W8LZ73"/>
<reference evidence="2" key="1">
    <citation type="submission" date="2022-08" db="UniProtKB">
        <authorList>
            <consortium name="EnsemblMetazoa"/>
        </authorList>
    </citation>
    <scope>IDENTIFICATION</scope>
    <source>
        <strain evidence="2">05x7-T-G4-1.051#20</strain>
    </source>
</reference>
<organism evidence="2 3">
    <name type="scientific">Magallana gigas</name>
    <name type="common">Pacific oyster</name>
    <name type="synonym">Crassostrea gigas</name>
    <dbReference type="NCBI Taxonomy" id="29159"/>
    <lineage>
        <taxon>Eukaryota</taxon>
        <taxon>Metazoa</taxon>
        <taxon>Spiralia</taxon>
        <taxon>Lophotrochozoa</taxon>
        <taxon>Mollusca</taxon>
        <taxon>Bivalvia</taxon>
        <taxon>Autobranchia</taxon>
        <taxon>Pteriomorphia</taxon>
        <taxon>Ostreida</taxon>
        <taxon>Ostreoidea</taxon>
        <taxon>Ostreidae</taxon>
        <taxon>Magallana</taxon>
    </lineage>
</organism>
<feature type="region of interest" description="Disordered" evidence="1">
    <location>
        <begin position="273"/>
        <end position="296"/>
    </location>
</feature>
<accession>A0A8W8LZ73</accession>
<dbReference type="EnsemblMetazoa" id="G29804.1">
    <property type="protein sequence ID" value="G29804.1:cds"/>
    <property type="gene ID" value="G29804"/>
</dbReference>
<dbReference type="OrthoDB" id="6142865at2759"/>
<sequence length="397" mass="45871">MAAESNFKIVKKIRLDVSDDDTEKLFPLTAQFDIPISQVPCRLCHWTKQHIEYLGIKTSFQFDKTPFDFITSPIPCTGEIGIRVLAYDVERMIRREKEKKEKVSLISEFVKRSGFLDIIQNLYYKSFEDLNTDSVMKLHSYKDHCFVPKGLPSNLDEWFRRFDTYGKSFMYVLSRLVENVMQGIPNREVHFQHLFDTLVKMFGMQSGLSFEPCPPVQSLKIGNVEVQGSPDILYTHHRINESERKVEKPRIIAACKVSRHKPMPPCRIEITSRSKTRGESAEPEQIPTSSTASENGHCPIIEQLSEEMIGQHCGELLLKYSQSIGHGSIFGIVVQQTQVTLTELRMTETQYQNIKAGNFTRCEIDKPSFMYTRPYNFMKKKDLEKLVEPFIMFGLEP</sequence>
<name>A0A8W8LZ73_MAGGI</name>
<proteinExistence type="predicted"/>
<evidence type="ECO:0000256" key="1">
    <source>
        <dbReference type="SAM" id="MobiDB-lite"/>
    </source>
</evidence>
<evidence type="ECO:0000313" key="3">
    <source>
        <dbReference type="Proteomes" id="UP000005408"/>
    </source>
</evidence>
<protein>
    <submittedName>
        <fullName evidence="2">Uncharacterized protein</fullName>
    </submittedName>
</protein>
<dbReference type="Proteomes" id="UP000005408">
    <property type="component" value="Unassembled WGS sequence"/>
</dbReference>
<keyword evidence="3" id="KW-1185">Reference proteome</keyword>
<evidence type="ECO:0000313" key="2">
    <source>
        <dbReference type="EnsemblMetazoa" id="G29804.1:cds"/>
    </source>
</evidence>